<dbReference type="CDD" id="cd01068">
    <property type="entry name" value="globin_sensor"/>
    <property type="match status" value="1"/>
</dbReference>
<comment type="caution">
    <text evidence="5">The sequence shown here is derived from an EMBL/GenBank/DDBJ whole genome shotgun (WGS) entry which is preliminary data.</text>
</comment>
<accession>A0ABW4ZY99</accession>
<dbReference type="EMBL" id="JBHUIO010000008">
    <property type="protein sequence ID" value="MFD2170982.1"/>
    <property type="molecule type" value="Genomic_DNA"/>
</dbReference>
<keyword evidence="6" id="KW-1185">Reference proteome</keyword>
<evidence type="ECO:0000313" key="6">
    <source>
        <dbReference type="Proteomes" id="UP001597343"/>
    </source>
</evidence>
<dbReference type="SUPFAM" id="SSF46458">
    <property type="entry name" value="Globin-like"/>
    <property type="match status" value="1"/>
</dbReference>
<dbReference type="InterPro" id="IPR039379">
    <property type="entry name" value="Protoglobin_sensor_dom"/>
</dbReference>
<dbReference type="InterPro" id="IPR044398">
    <property type="entry name" value="Globin-sensor_dom"/>
</dbReference>
<sequence>MAVHLTQGWARVFAYSGLKEEDLRILHDHQALFEASKFEIVDDFYKELIKHPALQTIVDDHSTIDRLKKTQVNYFVSLASNMIDDQYVQSRERIGLVHARIGLTPDWFMSSTNVYVSLFSRLIEGHEQENALLRAFTKRLLFDSSIILQQYDNTYRSNMEQISAEIEESMSHVSTIATQYARSAESLSQAQENISDSMKNLTNYSEEIEAVIKLVMGIANQTHLLGLNAQIESARAGEHGRGFGIVANEVRKLSEEVKRSSKDIQSAVERIIKQVAEMNEQTASTLNIATDQAAYAQQLNALIEEVEAATNEWNQQARGKKRQHSEHGVPRRV</sequence>
<evidence type="ECO:0000256" key="1">
    <source>
        <dbReference type="ARBA" id="ARBA00023224"/>
    </source>
</evidence>
<gene>
    <name evidence="5" type="ORF">ACFSOY_13400</name>
</gene>
<dbReference type="SMART" id="SM00283">
    <property type="entry name" value="MA"/>
    <property type="match status" value="1"/>
</dbReference>
<dbReference type="PANTHER" id="PTHR32089">
    <property type="entry name" value="METHYL-ACCEPTING CHEMOTAXIS PROTEIN MCPB"/>
    <property type="match status" value="1"/>
</dbReference>
<dbReference type="PANTHER" id="PTHR32089:SF112">
    <property type="entry name" value="LYSOZYME-LIKE PROTEIN-RELATED"/>
    <property type="match status" value="1"/>
</dbReference>
<protein>
    <submittedName>
        <fullName evidence="5">Protoglobin domain-containing protein</fullName>
    </submittedName>
</protein>
<keyword evidence="1 2" id="KW-0807">Transducer</keyword>
<name>A0ABW4ZY99_9BACL</name>
<dbReference type="PROSITE" id="PS50111">
    <property type="entry name" value="CHEMOTAXIS_TRANSDUC_2"/>
    <property type="match status" value="1"/>
</dbReference>
<evidence type="ECO:0000259" key="4">
    <source>
        <dbReference type="PROSITE" id="PS50111"/>
    </source>
</evidence>
<dbReference type="Gene3D" id="1.10.287.950">
    <property type="entry name" value="Methyl-accepting chemotaxis protein"/>
    <property type="match status" value="1"/>
</dbReference>
<feature type="region of interest" description="Disordered" evidence="3">
    <location>
        <begin position="313"/>
        <end position="333"/>
    </location>
</feature>
<organism evidence="5 6">
    <name type="scientific">Tumebacillus lipolyticus</name>
    <dbReference type="NCBI Taxonomy" id="1280370"/>
    <lineage>
        <taxon>Bacteria</taxon>
        <taxon>Bacillati</taxon>
        <taxon>Bacillota</taxon>
        <taxon>Bacilli</taxon>
        <taxon>Bacillales</taxon>
        <taxon>Alicyclobacillaceae</taxon>
        <taxon>Tumebacillus</taxon>
    </lineage>
</organism>
<dbReference type="InterPro" id="IPR012292">
    <property type="entry name" value="Globin/Proto"/>
</dbReference>
<evidence type="ECO:0000256" key="3">
    <source>
        <dbReference type="SAM" id="MobiDB-lite"/>
    </source>
</evidence>
<evidence type="ECO:0000256" key="2">
    <source>
        <dbReference type="PROSITE-ProRule" id="PRU00284"/>
    </source>
</evidence>
<proteinExistence type="predicted"/>
<dbReference type="Pfam" id="PF11563">
    <property type="entry name" value="Protoglobin"/>
    <property type="match status" value="1"/>
</dbReference>
<dbReference type="InterPro" id="IPR009050">
    <property type="entry name" value="Globin-like_sf"/>
</dbReference>
<dbReference type="RefSeq" id="WP_386047419.1">
    <property type="nucleotide sequence ID" value="NZ_JBHUIO010000008.1"/>
</dbReference>
<dbReference type="SUPFAM" id="SSF58104">
    <property type="entry name" value="Methyl-accepting chemotaxis protein (MCP) signaling domain"/>
    <property type="match status" value="1"/>
</dbReference>
<dbReference type="Proteomes" id="UP001597343">
    <property type="component" value="Unassembled WGS sequence"/>
</dbReference>
<evidence type="ECO:0000313" key="5">
    <source>
        <dbReference type="EMBL" id="MFD2170982.1"/>
    </source>
</evidence>
<dbReference type="Gene3D" id="1.10.490.10">
    <property type="entry name" value="Globins"/>
    <property type="match status" value="1"/>
</dbReference>
<reference evidence="6" key="1">
    <citation type="journal article" date="2019" name="Int. J. Syst. Evol. Microbiol.">
        <title>The Global Catalogue of Microorganisms (GCM) 10K type strain sequencing project: providing services to taxonomists for standard genome sequencing and annotation.</title>
        <authorList>
            <consortium name="The Broad Institute Genomics Platform"/>
            <consortium name="The Broad Institute Genome Sequencing Center for Infectious Disease"/>
            <person name="Wu L."/>
            <person name="Ma J."/>
        </authorList>
    </citation>
    <scope>NUCLEOTIDE SEQUENCE [LARGE SCALE GENOMIC DNA]</scope>
    <source>
        <strain evidence="6">CGMCC 1.13574</strain>
    </source>
</reference>
<dbReference type="InterPro" id="IPR004089">
    <property type="entry name" value="MCPsignal_dom"/>
</dbReference>
<feature type="domain" description="Methyl-accepting transducer" evidence="4">
    <location>
        <begin position="157"/>
        <end position="312"/>
    </location>
</feature>
<dbReference type="Pfam" id="PF00015">
    <property type="entry name" value="MCPsignal"/>
    <property type="match status" value="1"/>
</dbReference>